<accession>A0A8X6VCL8</accession>
<proteinExistence type="predicted"/>
<comment type="caution">
    <text evidence="1">The sequence shown here is derived from an EMBL/GenBank/DDBJ whole genome shotgun (WGS) entry which is preliminary data.</text>
</comment>
<dbReference type="InterPro" id="IPR036397">
    <property type="entry name" value="RNaseH_sf"/>
</dbReference>
<dbReference type="Proteomes" id="UP000887159">
    <property type="component" value="Unassembled WGS sequence"/>
</dbReference>
<dbReference type="GO" id="GO:0003676">
    <property type="term" value="F:nucleic acid binding"/>
    <property type="evidence" value="ECO:0007669"/>
    <property type="project" value="InterPro"/>
</dbReference>
<name>A0A8X6VCL8_TRICX</name>
<gene>
    <name evidence="1" type="primary">NCL1_06793</name>
    <name evidence="1" type="ORF">TNCV_979981</name>
</gene>
<organism evidence="1 2">
    <name type="scientific">Trichonephila clavipes</name>
    <name type="common">Golden silk orbweaver</name>
    <name type="synonym">Nephila clavipes</name>
    <dbReference type="NCBI Taxonomy" id="2585209"/>
    <lineage>
        <taxon>Eukaryota</taxon>
        <taxon>Metazoa</taxon>
        <taxon>Ecdysozoa</taxon>
        <taxon>Arthropoda</taxon>
        <taxon>Chelicerata</taxon>
        <taxon>Arachnida</taxon>
        <taxon>Araneae</taxon>
        <taxon>Araneomorphae</taxon>
        <taxon>Entelegynae</taxon>
        <taxon>Araneoidea</taxon>
        <taxon>Nephilidae</taxon>
        <taxon>Trichonephila</taxon>
    </lineage>
</organism>
<reference evidence="1" key="1">
    <citation type="submission" date="2020-08" db="EMBL/GenBank/DDBJ databases">
        <title>Multicomponent nature underlies the extraordinary mechanical properties of spider dragline silk.</title>
        <authorList>
            <person name="Kono N."/>
            <person name="Nakamura H."/>
            <person name="Mori M."/>
            <person name="Yoshida Y."/>
            <person name="Ohtoshi R."/>
            <person name="Malay A.D."/>
            <person name="Moran D.A.P."/>
            <person name="Tomita M."/>
            <person name="Numata K."/>
            <person name="Arakawa K."/>
        </authorList>
    </citation>
    <scope>NUCLEOTIDE SEQUENCE</scope>
</reference>
<dbReference type="AlphaFoldDB" id="A0A8X6VCL8"/>
<dbReference type="EMBL" id="BMAU01021234">
    <property type="protein sequence ID" value="GFY02993.1"/>
    <property type="molecule type" value="Genomic_DNA"/>
</dbReference>
<sequence length="176" mass="20593">MSASSIRRRLLYRGLHARVPLYRIPFTANYRQLRLQWAHEHRAWQANWYQAVFSDESRLNLWDHMTAFVLDAMLMKTVFQSALLNDIYSCLIPGVTFWGTVSYHGRPNLLRIEGNLNCNRYVCEVLQPQVVLRHSWSYFSAGKCTPTCFKDCSRLLFSPTHATSYMACFFTGYVAY</sequence>
<protein>
    <submittedName>
        <fullName evidence="1">HTH_Tnp_Tc3_2 domain-containing protein</fullName>
    </submittedName>
</protein>
<evidence type="ECO:0000313" key="2">
    <source>
        <dbReference type="Proteomes" id="UP000887159"/>
    </source>
</evidence>
<dbReference type="Gene3D" id="3.30.420.10">
    <property type="entry name" value="Ribonuclease H-like superfamily/Ribonuclease H"/>
    <property type="match status" value="1"/>
</dbReference>
<keyword evidence="2" id="KW-1185">Reference proteome</keyword>
<evidence type="ECO:0000313" key="1">
    <source>
        <dbReference type="EMBL" id="GFY02993.1"/>
    </source>
</evidence>